<organism evidence="2">
    <name type="scientific">Arion vulgaris</name>
    <dbReference type="NCBI Taxonomy" id="1028688"/>
    <lineage>
        <taxon>Eukaryota</taxon>
        <taxon>Metazoa</taxon>
        <taxon>Spiralia</taxon>
        <taxon>Lophotrochozoa</taxon>
        <taxon>Mollusca</taxon>
        <taxon>Gastropoda</taxon>
        <taxon>Heterobranchia</taxon>
        <taxon>Euthyneura</taxon>
        <taxon>Panpulmonata</taxon>
        <taxon>Eupulmonata</taxon>
        <taxon>Stylommatophora</taxon>
        <taxon>Helicina</taxon>
        <taxon>Arionoidea</taxon>
        <taxon>Arionidae</taxon>
        <taxon>Arion</taxon>
    </lineage>
</organism>
<evidence type="ECO:0000313" key="2">
    <source>
        <dbReference type="EMBL" id="CEK71048.1"/>
    </source>
</evidence>
<evidence type="ECO:0000259" key="1">
    <source>
        <dbReference type="PROSITE" id="PS50878"/>
    </source>
</evidence>
<proteinExistence type="predicted"/>
<dbReference type="EMBL" id="HACG01024183">
    <property type="protein sequence ID" value="CEK71048.1"/>
    <property type="molecule type" value="Transcribed_RNA"/>
</dbReference>
<dbReference type="PANTHER" id="PTHR47027">
    <property type="entry name" value="REVERSE TRANSCRIPTASE DOMAIN-CONTAINING PROTEIN"/>
    <property type="match status" value="1"/>
</dbReference>
<accession>A0A0B6ZR68</accession>
<name>A0A0B6ZR68_9EUPU</name>
<dbReference type="AlphaFoldDB" id="A0A0B6ZR68"/>
<sequence length="84" mass="9548">VRIEEGTSKWFDIGQGVRQGCILSPYIFKIYADNIMRNVRESTEMEKYDALVIGGHELPELRYADNTVLVSISQNGIESLIRSL</sequence>
<feature type="non-terminal residue" evidence="2">
    <location>
        <position position="1"/>
    </location>
</feature>
<dbReference type="PROSITE" id="PS50878">
    <property type="entry name" value="RT_POL"/>
    <property type="match status" value="1"/>
</dbReference>
<gene>
    <name evidence="2" type="primary">ORF76715</name>
</gene>
<protein>
    <recommendedName>
        <fullName evidence="1">Reverse transcriptase domain-containing protein</fullName>
    </recommendedName>
</protein>
<dbReference type="PANTHER" id="PTHR47027:SF8">
    <property type="entry name" value="RIBONUCLEASE H"/>
    <property type="match status" value="1"/>
</dbReference>
<feature type="domain" description="Reverse transcriptase" evidence="1">
    <location>
        <begin position="1"/>
        <end position="84"/>
    </location>
</feature>
<dbReference type="InterPro" id="IPR000477">
    <property type="entry name" value="RT_dom"/>
</dbReference>
<reference evidence="2" key="1">
    <citation type="submission" date="2014-12" db="EMBL/GenBank/DDBJ databases">
        <title>Insight into the proteome of Arion vulgaris.</title>
        <authorList>
            <person name="Aradska J."/>
            <person name="Bulat T."/>
            <person name="Smidak R."/>
            <person name="Sarate P."/>
            <person name="Gangsoo J."/>
            <person name="Sialana F."/>
            <person name="Bilban M."/>
            <person name="Lubec G."/>
        </authorList>
    </citation>
    <scope>NUCLEOTIDE SEQUENCE</scope>
    <source>
        <tissue evidence="2">Skin</tissue>
    </source>
</reference>
<dbReference type="Pfam" id="PF00078">
    <property type="entry name" value="RVT_1"/>
    <property type="match status" value="1"/>
</dbReference>